<organism evidence="1 2">
    <name type="scientific">Halosquirtibacter laminarini</name>
    <dbReference type="NCBI Taxonomy" id="3374600"/>
    <lineage>
        <taxon>Bacteria</taxon>
        <taxon>Pseudomonadati</taxon>
        <taxon>Bacteroidota</taxon>
        <taxon>Bacteroidia</taxon>
        <taxon>Marinilabiliales</taxon>
        <taxon>Prolixibacteraceae</taxon>
        <taxon>Halosquirtibacter</taxon>
    </lineage>
</organism>
<evidence type="ECO:0000313" key="1">
    <source>
        <dbReference type="EMBL" id="QZE15243.1"/>
    </source>
</evidence>
<reference evidence="1" key="1">
    <citation type="submission" date="2021-08" db="EMBL/GenBank/DDBJ databases">
        <title>Novel anaerobic bacterium isolated from sea squirt in East Sea, Republic of Korea.</title>
        <authorList>
            <person name="Nguyen T.H."/>
            <person name="Li Z."/>
            <person name="Lee Y.-J."/>
            <person name="Ko J."/>
            <person name="Kim S.-G."/>
        </authorList>
    </citation>
    <scope>NUCLEOTIDE SEQUENCE</scope>
    <source>
        <strain evidence="1">KCTC 25031</strain>
    </source>
</reference>
<proteinExistence type="predicted"/>
<accession>A0AC61NHS9</accession>
<protein>
    <submittedName>
        <fullName evidence="1">DUF4857 domain-containing protein</fullName>
    </submittedName>
</protein>
<evidence type="ECO:0000313" key="2">
    <source>
        <dbReference type="Proteomes" id="UP000826212"/>
    </source>
</evidence>
<dbReference type="Proteomes" id="UP000826212">
    <property type="component" value="Chromosome"/>
</dbReference>
<sequence>MMKNIRYLIIIITTVILSWAMPYTYHLVYDKAPSNVFSYYSSVDHAFCTVLFNEKEERLVRRNVVTGKEYSQSEFDSILPLFFCRQLLADGRMPEKIDGQEITPDRINLKTFNYNYSPKEKNRPQIPLYTLFESISGRVRLEMPGDMFRITDKIEFLRPNSGDVDLVKSRKFQQALESHGFCFPPRQFAGNPNPRKPYEEGYFILDRQNQLFHLKMVNGKPFVRKISIPDGLTPLFIETQEPADRSFYAFIFGTKGELYSLTSNQYQFHAIPIPKFDPETNHLSIMANPLYWCVSVISRNGKENIAISTTDNRIVDQYTETNPKTKGSFTKYLFPFSLDFTSPYSSFIKPVFYLGSRWALVGNVFFAFIMFLIYKGRKKENIVWTCLTGIFGFCASLLFNR</sequence>
<name>A0AC61NHS9_9BACT</name>
<gene>
    <name evidence="1" type="ORF">K4L44_05260</name>
</gene>
<dbReference type="EMBL" id="CP081303">
    <property type="protein sequence ID" value="QZE15243.1"/>
    <property type="molecule type" value="Genomic_DNA"/>
</dbReference>
<keyword evidence="2" id="KW-1185">Reference proteome</keyword>